<reference evidence="7" key="1">
    <citation type="submission" date="2023-07" db="EMBL/GenBank/DDBJ databases">
        <title>Two novel species in the genus Flavivirga.</title>
        <authorList>
            <person name="Kwon K."/>
        </authorList>
    </citation>
    <scope>NUCLEOTIDE SEQUENCE</scope>
    <source>
        <strain evidence="7">KCTC 52353</strain>
    </source>
</reference>
<accession>A0ABT8W9B5</accession>
<evidence type="ECO:0000256" key="1">
    <source>
        <dbReference type="ARBA" id="ARBA00022603"/>
    </source>
</evidence>
<dbReference type="Gene3D" id="3.30.70.1170">
    <property type="entry name" value="Sun protein, domain 3"/>
    <property type="match status" value="1"/>
</dbReference>
<evidence type="ECO:0000256" key="2">
    <source>
        <dbReference type="ARBA" id="ARBA00022679"/>
    </source>
</evidence>
<evidence type="ECO:0000256" key="4">
    <source>
        <dbReference type="ARBA" id="ARBA00022884"/>
    </source>
</evidence>
<protein>
    <submittedName>
        <fullName evidence="7">Methyltransferase domain-containing protein</fullName>
    </submittedName>
</protein>
<name>A0ABT8W9B5_9FLAO</name>
<dbReference type="GO" id="GO:0032259">
    <property type="term" value="P:methylation"/>
    <property type="evidence" value="ECO:0007669"/>
    <property type="project" value="UniProtKB-KW"/>
</dbReference>
<evidence type="ECO:0000313" key="7">
    <source>
        <dbReference type="EMBL" id="MDO5969704.1"/>
    </source>
</evidence>
<evidence type="ECO:0000256" key="5">
    <source>
        <dbReference type="PROSITE-ProRule" id="PRU01023"/>
    </source>
</evidence>
<evidence type="ECO:0000256" key="3">
    <source>
        <dbReference type="ARBA" id="ARBA00022691"/>
    </source>
</evidence>
<dbReference type="InterPro" id="IPR023267">
    <property type="entry name" value="RCMT"/>
</dbReference>
<keyword evidence="4 5" id="KW-0694">RNA-binding</keyword>
<dbReference type="PROSITE" id="PS51686">
    <property type="entry name" value="SAM_MT_RSMB_NOP"/>
    <property type="match status" value="1"/>
</dbReference>
<gene>
    <name evidence="7" type="ORF">Q4Q35_07780</name>
</gene>
<dbReference type="Pfam" id="PF22458">
    <property type="entry name" value="RsmF-B_ferredox"/>
    <property type="match status" value="1"/>
</dbReference>
<keyword evidence="2 5" id="KW-0808">Transferase</keyword>
<dbReference type="InterPro" id="IPR029063">
    <property type="entry name" value="SAM-dependent_MTases_sf"/>
</dbReference>
<dbReference type="Gene3D" id="3.40.50.150">
    <property type="entry name" value="Vaccinia Virus protein VP39"/>
    <property type="match status" value="1"/>
</dbReference>
<dbReference type="InterPro" id="IPR049560">
    <property type="entry name" value="MeTrfase_RsmB-F_NOP2_cat"/>
</dbReference>
<comment type="caution">
    <text evidence="7">The sequence shown here is derived from an EMBL/GenBank/DDBJ whole genome shotgun (WGS) entry which is preliminary data.</text>
</comment>
<evidence type="ECO:0000259" key="6">
    <source>
        <dbReference type="PROSITE" id="PS51686"/>
    </source>
</evidence>
<dbReference type="CDD" id="cd02440">
    <property type="entry name" value="AdoMet_MTases"/>
    <property type="match status" value="1"/>
</dbReference>
<feature type="binding site" evidence="5">
    <location>
        <position position="256"/>
    </location>
    <ligand>
        <name>S-adenosyl-L-methionine</name>
        <dbReference type="ChEBI" id="CHEBI:59789"/>
    </ligand>
</feature>
<evidence type="ECO:0000313" key="8">
    <source>
        <dbReference type="Proteomes" id="UP001176883"/>
    </source>
</evidence>
<comment type="caution">
    <text evidence="5">Lacks conserved residue(s) required for the propagation of feature annotation.</text>
</comment>
<keyword evidence="3 5" id="KW-0949">S-adenosyl-L-methionine</keyword>
<feature type="binding site" evidence="5">
    <location>
        <position position="301"/>
    </location>
    <ligand>
        <name>S-adenosyl-L-methionine</name>
        <dbReference type="ChEBI" id="CHEBI:59789"/>
    </ligand>
</feature>
<dbReference type="Pfam" id="PF01189">
    <property type="entry name" value="Methyltr_RsmB-F"/>
    <property type="match status" value="1"/>
</dbReference>
<keyword evidence="8" id="KW-1185">Reference proteome</keyword>
<dbReference type="PANTHER" id="PTHR22807">
    <property type="entry name" value="NOP2 YEAST -RELATED NOL1/NOP2/FMU SUN DOMAIN-CONTAINING"/>
    <property type="match status" value="1"/>
</dbReference>
<comment type="similarity">
    <text evidence="5">Belongs to the class I-like SAM-binding methyltransferase superfamily. RsmB/NOP family.</text>
</comment>
<organism evidence="7 8">
    <name type="scientific">Flavivirga aquimarina</name>
    <dbReference type="NCBI Taxonomy" id="2027862"/>
    <lineage>
        <taxon>Bacteria</taxon>
        <taxon>Pseudomonadati</taxon>
        <taxon>Bacteroidota</taxon>
        <taxon>Flavobacteriia</taxon>
        <taxon>Flavobacteriales</taxon>
        <taxon>Flavobacteriaceae</taxon>
        <taxon>Flavivirga</taxon>
    </lineage>
</organism>
<dbReference type="PANTHER" id="PTHR22807:SF53">
    <property type="entry name" value="RIBOSOMAL RNA SMALL SUBUNIT METHYLTRANSFERASE B-RELATED"/>
    <property type="match status" value="1"/>
</dbReference>
<feature type="binding site" evidence="5">
    <location>
        <position position="283"/>
    </location>
    <ligand>
        <name>S-adenosyl-L-methionine</name>
        <dbReference type="ChEBI" id="CHEBI:59789"/>
    </ligand>
</feature>
<dbReference type="RefSeq" id="WP_303277399.1">
    <property type="nucleotide sequence ID" value="NZ_JAUOEK010000084.1"/>
</dbReference>
<feature type="active site" description="Nucleophile" evidence="5">
    <location>
        <position position="354"/>
    </location>
</feature>
<keyword evidence="1 5" id="KW-0489">Methyltransferase</keyword>
<proteinExistence type="inferred from homology"/>
<dbReference type="GO" id="GO:0008168">
    <property type="term" value="F:methyltransferase activity"/>
    <property type="evidence" value="ECO:0007669"/>
    <property type="project" value="UniProtKB-KW"/>
</dbReference>
<dbReference type="PRINTS" id="PR02008">
    <property type="entry name" value="RCMTFAMILY"/>
</dbReference>
<dbReference type="Proteomes" id="UP001176883">
    <property type="component" value="Unassembled WGS sequence"/>
</dbReference>
<dbReference type="SUPFAM" id="SSF53335">
    <property type="entry name" value="S-adenosyl-L-methionine-dependent methyltransferases"/>
    <property type="match status" value="1"/>
</dbReference>
<dbReference type="InterPro" id="IPR054728">
    <property type="entry name" value="RsmB-like_ferredoxin"/>
</dbReference>
<dbReference type="EMBL" id="JAUOEK010000084">
    <property type="protein sequence ID" value="MDO5969704.1"/>
    <property type="molecule type" value="Genomic_DNA"/>
</dbReference>
<dbReference type="InterPro" id="IPR001678">
    <property type="entry name" value="MeTrfase_RsmB-F_NOP2_dom"/>
</dbReference>
<feature type="domain" description="SAM-dependent MTase RsmB/NOP-type" evidence="6">
    <location>
        <begin position="142"/>
        <end position="403"/>
    </location>
</feature>
<sequence length="404" mass="46486">MRLHRNLCFAVIDGLTLIFNEGKYADKVIQQLLKRDKRWGSRDRAFVAETTYDIVRWKRLYAEIAEVKEPFDRDNLWRMFAVWATLKGIKLPDWKYFENTPTRKIKGRFDELSKIRKLRESIPDWIDEVGLEELGETMWTKEIAKQNEQADVILRTNTLKTTKEKLQNILHDQGIETEFIKGHDSALKLIERANVFVTDAFKKGLFEVQDASSQLVADFLDVKPGMKVVDTCAGAGGKTLHIASLMENKGQIVAMDIYESKLKKLKIRARRNGVHNVELKVIDSTKPIKKLYNKADRVLIDAPCSGLGVLRRNPDAKWKLEPEFLDRIRVTQQDVLQQYSRMVKPEGKLVYATCSVLPSENQNQVKTFLKSEAGANFSLIKDKKVFAHTSGFDGFYMALLERKS</sequence>